<proteinExistence type="predicted"/>
<evidence type="ECO:0000313" key="1">
    <source>
        <dbReference type="EMBL" id="MBW92996.1"/>
    </source>
</evidence>
<sequence>MKYKDKITMHMIPLDIHPLFPPFEKGISTFEHLTIK</sequence>
<dbReference type="AlphaFoldDB" id="A0A2P2JHQ9"/>
<organism evidence="1">
    <name type="scientific">Rhizophora mucronata</name>
    <name type="common">Asiatic mangrove</name>
    <dbReference type="NCBI Taxonomy" id="61149"/>
    <lineage>
        <taxon>Eukaryota</taxon>
        <taxon>Viridiplantae</taxon>
        <taxon>Streptophyta</taxon>
        <taxon>Embryophyta</taxon>
        <taxon>Tracheophyta</taxon>
        <taxon>Spermatophyta</taxon>
        <taxon>Magnoliopsida</taxon>
        <taxon>eudicotyledons</taxon>
        <taxon>Gunneridae</taxon>
        <taxon>Pentapetalae</taxon>
        <taxon>rosids</taxon>
        <taxon>fabids</taxon>
        <taxon>Malpighiales</taxon>
        <taxon>Rhizophoraceae</taxon>
        <taxon>Rhizophora</taxon>
    </lineage>
</organism>
<name>A0A2P2JHQ9_RHIMU</name>
<reference evidence="1" key="1">
    <citation type="submission" date="2018-02" db="EMBL/GenBank/DDBJ databases">
        <title>Rhizophora mucronata_Transcriptome.</title>
        <authorList>
            <person name="Meera S.P."/>
            <person name="Sreeshan A."/>
            <person name="Augustine A."/>
        </authorList>
    </citation>
    <scope>NUCLEOTIDE SEQUENCE</scope>
    <source>
        <tissue evidence="1">Leaf</tissue>
    </source>
</reference>
<dbReference type="EMBL" id="GGEC01012513">
    <property type="protein sequence ID" value="MBW92996.1"/>
    <property type="molecule type" value="Transcribed_RNA"/>
</dbReference>
<protein>
    <submittedName>
        <fullName evidence="1">Uncharacterized protein</fullName>
    </submittedName>
</protein>
<accession>A0A2P2JHQ9</accession>